<dbReference type="InterPro" id="IPR000086">
    <property type="entry name" value="NUDIX_hydrolase_dom"/>
</dbReference>
<dbReference type="Gene3D" id="3.90.79.10">
    <property type="entry name" value="Nucleoside Triphosphate Pyrophosphohydrolase"/>
    <property type="match status" value="1"/>
</dbReference>
<proteinExistence type="inferred from homology"/>
<dbReference type="GO" id="GO:0046872">
    <property type="term" value="F:metal ion binding"/>
    <property type="evidence" value="ECO:0007669"/>
    <property type="project" value="UniProtKB-KW"/>
</dbReference>
<keyword evidence="8" id="KW-0520">NAD</keyword>
<dbReference type="HOGENOM" id="CLU_037162_0_3_11"/>
<gene>
    <name evidence="11" type="ORF">B841_03600</name>
</gene>
<dbReference type="InterPro" id="IPR050241">
    <property type="entry name" value="NAD-cap_RNA_hydrolase_NudC"/>
</dbReference>
<evidence type="ECO:0000256" key="8">
    <source>
        <dbReference type="ARBA" id="ARBA00023027"/>
    </source>
</evidence>
<dbReference type="Pfam" id="PF00293">
    <property type="entry name" value="NUDIX"/>
    <property type="match status" value="1"/>
</dbReference>
<sequence length="248" mass="27017">MTTVLPVAADGHVIAAPDGRPAAVPADWLPGAGRTSVRIDVDLTAVRVSAGELAYVAEQAGGDVVDWHLFAGDRVVAKAVALLRNRDRVRFDPADGAELAYDADGVVARGGATHKLFPRIDPAVIGLVTLAGEEKILLGRNRRRRYFSLVAGYVDSGENLEEAFAREVLEETGRRIRDLAYWGSQPWPVTGSLMMAFTAVTDDYDAVAATDGELAEIRWADRHDLDRLPIARPGSIANRLINEWRDRH</sequence>
<evidence type="ECO:0000256" key="6">
    <source>
        <dbReference type="ARBA" id="ARBA00022801"/>
    </source>
</evidence>
<keyword evidence="12" id="KW-1185">Reference proteome</keyword>
<comment type="cofactor">
    <cofactor evidence="2">
        <name>Zn(2+)</name>
        <dbReference type="ChEBI" id="CHEBI:29105"/>
    </cofactor>
</comment>
<dbReference type="eggNOG" id="COG2816">
    <property type="taxonomic scope" value="Bacteria"/>
</dbReference>
<dbReference type="KEGG" id="cmd:B841_03600"/>
<evidence type="ECO:0000256" key="2">
    <source>
        <dbReference type="ARBA" id="ARBA00001947"/>
    </source>
</evidence>
<evidence type="ECO:0000256" key="9">
    <source>
        <dbReference type="ARBA" id="ARBA00023679"/>
    </source>
</evidence>
<evidence type="ECO:0000256" key="3">
    <source>
        <dbReference type="ARBA" id="ARBA00009595"/>
    </source>
</evidence>
<dbReference type="PANTHER" id="PTHR42904">
    <property type="entry name" value="NUDIX HYDROLASE, NUDC SUBFAMILY"/>
    <property type="match status" value="1"/>
</dbReference>
<organism evidence="11 12">
    <name type="scientific">Corynebacterium maris DSM 45190</name>
    <dbReference type="NCBI Taxonomy" id="1224163"/>
    <lineage>
        <taxon>Bacteria</taxon>
        <taxon>Bacillati</taxon>
        <taxon>Actinomycetota</taxon>
        <taxon>Actinomycetes</taxon>
        <taxon>Mycobacteriales</taxon>
        <taxon>Corynebacteriaceae</taxon>
        <taxon>Corynebacterium</taxon>
    </lineage>
</organism>
<dbReference type="EMBL" id="CP003924">
    <property type="protein sequence ID" value="AGS34203.1"/>
    <property type="molecule type" value="Genomic_DNA"/>
</dbReference>
<dbReference type="RefSeq" id="WP_020934136.1">
    <property type="nucleotide sequence ID" value="NC_021915.1"/>
</dbReference>
<accession>S5THL5</accession>
<reference evidence="11 12" key="1">
    <citation type="submission" date="2012-11" db="EMBL/GenBank/DDBJ databases">
        <title>The complete genome sequence of Corynebacterium maris Coryn-1 (=DSM 45190).</title>
        <authorList>
            <person name="Schaffert L."/>
            <person name="Albersmeier A."/>
            <person name="Kalinowski J."/>
            <person name="Ruckert C."/>
        </authorList>
    </citation>
    <scope>NUCLEOTIDE SEQUENCE [LARGE SCALE GENOMIC DNA]</scope>
    <source>
        <strain evidence="12">Coryn-1</strain>
    </source>
</reference>
<dbReference type="GO" id="GO:0019677">
    <property type="term" value="P:NAD+ catabolic process"/>
    <property type="evidence" value="ECO:0007669"/>
    <property type="project" value="TreeGrafter"/>
</dbReference>
<dbReference type="STRING" id="1224163.B841_03600"/>
<dbReference type="SUPFAM" id="SSF55811">
    <property type="entry name" value="Nudix"/>
    <property type="match status" value="1"/>
</dbReference>
<dbReference type="InterPro" id="IPR015797">
    <property type="entry name" value="NUDIX_hydrolase-like_dom_sf"/>
</dbReference>
<keyword evidence="5" id="KW-0479">Metal-binding</keyword>
<dbReference type="GO" id="GO:0005829">
    <property type="term" value="C:cytosol"/>
    <property type="evidence" value="ECO:0007669"/>
    <property type="project" value="TreeGrafter"/>
</dbReference>
<keyword evidence="6" id="KW-0378">Hydrolase</keyword>
<dbReference type="EC" id="3.6.1.22" evidence="4"/>
<evidence type="ECO:0000256" key="1">
    <source>
        <dbReference type="ARBA" id="ARBA00001946"/>
    </source>
</evidence>
<evidence type="ECO:0000313" key="11">
    <source>
        <dbReference type="EMBL" id="AGS34203.1"/>
    </source>
</evidence>
<evidence type="ECO:0000256" key="5">
    <source>
        <dbReference type="ARBA" id="ARBA00022723"/>
    </source>
</evidence>
<evidence type="ECO:0000259" key="10">
    <source>
        <dbReference type="PROSITE" id="PS51462"/>
    </source>
</evidence>
<evidence type="ECO:0000313" key="12">
    <source>
        <dbReference type="Proteomes" id="UP000015388"/>
    </source>
</evidence>
<dbReference type="GO" id="GO:0006742">
    <property type="term" value="P:NADP+ catabolic process"/>
    <property type="evidence" value="ECO:0007669"/>
    <property type="project" value="TreeGrafter"/>
</dbReference>
<feature type="domain" description="Nudix hydrolase" evidence="10">
    <location>
        <begin position="118"/>
        <end position="242"/>
    </location>
</feature>
<evidence type="ECO:0000256" key="4">
    <source>
        <dbReference type="ARBA" id="ARBA00012381"/>
    </source>
</evidence>
<dbReference type="PROSITE" id="PS00893">
    <property type="entry name" value="NUDIX_BOX"/>
    <property type="match status" value="1"/>
</dbReference>
<evidence type="ECO:0000256" key="7">
    <source>
        <dbReference type="ARBA" id="ARBA00022842"/>
    </source>
</evidence>
<name>S5THL5_9CORY</name>
<dbReference type="OrthoDB" id="9791656at2"/>
<comment type="similarity">
    <text evidence="3">Belongs to the Nudix hydrolase family. NudC subfamily.</text>
</comment>
<dbReference type="InterPro" id="IPR020084">
    <property type="entry name" value="NUDIX_hydrolase_CS"/>
</dbReference>
<dbReference type="Proteomes" id="UP000015388">
    <property type="component" value="Chromosome"/>
</dbReference>
<dbReference type="AlphaFoldDB" id="S5THL5"/>
<dbReference type="PROSITE" id="PS51462">
    <property type="entry name" value="NUDIX"/>
    <property type="match status" value="1"/>
</dbReference>
<dbReference type="PANTHER" id="PTHR42904:SF6">
    <property type="entry name" value="NAD-CAPPED RNA HYDROLASE NUDT12"/>
    <property type="match status" value="1"/>
</dbReference>
<dbReference type="PATRIC" id="fig|1224163.3.peg.723"/>
<dbReference type="GO" id="GO:0035529">
    <property type="term" value="F:NADH pyrophosphatase activity"/>
    <property type="evidence" value="ECO:0007669"/>
    <property type="project" value="TreeGrafter"/>
</dbReference>
<dbReference type="CDD" id="cd03429">
    <property type="entry name" value="NUDIX_NADH_pyrophosphatase_Nudt13"/>
    <property type="match status" value="1"/>
</dbReference>
<comment type="cofactor">
    <cofactor evidence="1">
        <name>Mg(2+)</name>
        <dbReference type="ChEBI" id="CHEBI:18420"/>
    </cofactor>
</comment>
<comment type="catalytic activity">
    <reaction evidence="9">
        <text>a 5'-end NAD(+)-phospho-ribonucleoside in mRNA + H2O = a 5'-end phospho-adenosine-phospho-ribonucleoside in mRNA + beta-nicotinamide D-ribonucleotide + 2 H(+)</text>
        <dbReference type="Rhea" id="RHEA:60876"/>
        <dbReference type="Rhea" id="RHEA-COMP:15698"/>
        <dbReference type="Rhea" id="RHEA-COMP:15719"/>
        <dbReference type="ChEBI" id="CHEBI:14649"/>
        <dbReference type="ChEBI" id="CHEBI:15377"/>
        <dbReference type="ChEBI" id="CHEBI:15378"/>
        <dbReference type="ChEBI" id="CHEBI:144029"/>
        <dbReference type="ChEBI" id="CHEBI:144051"/>
    </reaction>
    <physiologicalReaction direction="left-to-right" evidence="9">
        <dbReference type="Rhea" id="RHEA:60877"/>
    </physiologicalReaction>
</comment>
<keyword evidence="7" id="KW-0460">Magnesium</keyword>
<protein>
    <recommendedName>
        <fullName evidence="4">NAD(+) diphosphatase</fullName>
        <ecNumber evidence="4">3.6.1.22</ecNumber>
    </recommendedName>
</protein>
<dbReference type="InterPro" id="IPR049734">
    <property type="entry name" value="NudC-like_C"/>
</dbReference>